<keyword evidence="6" id="KW-0929">Antimicrobial</keyword>
<evidence type="ECO:0000313" key="11">
    <source>
        <dbReference type="EMBL" id="AXJ13526.1"/>
    </source>
</evidence>
<keyword evidence="8" id="KW-0588">Pheromone</keyword>
<reference evidence="11 12" key="1">
    <citation type="submission" date="2017-07" db="EMBL/GenBank/DDBJ databases">
        <title>Streptococcus pluranimalium as cause of bovine abortion.</title>
        <authorList>
            <person name="Rodriguez Campos S."/>
            <person name="Gobeli Brawand S."/>
            <person name="Brodard I."/>
            <person name="Rychener L."/>
            <person name="Perreten V."/>
        </authorList>
    </citation>
    <scope>NUCLEOTIDE SEQUENCE [LARGE SCALE GENOMIC DNA]</scope>
    <source>
        <strain evidence="11 12">14A0014</strain>
    </source>
</reference>
<dbReference type="EMBL" id="CP022601">
    <property type="protein sequence ID" value="AXJ13526.1"/>
    <property type="molecule type" value="Genomic_DNA"/>
</dbReference>
<keyword evidence="7" id="KW-0044">Antibiotic</keyword>
<comment type="similarity">
    <text evidence="4">Belongs to the ComC family.</text>
</comment>
<evidence type="ECO:0000256" key="3">
    <source>
        <dbReference type="ARBA" id="ARBA00007999"/>
    </source>
</evidence>
<comment type="subcellular location">
    <subcellularLocation>
        <location evidence="2">Secreted</location>
    </subcellularLocation>
</comment>
<dbReference type="GO" id="GO:0005576">
    <property type="term" value="C:extracellular region"/>
    <property type="evidence" value="ECO:0007669"/>
    <property type="project" value="InterPro"/>
</dbReference>
<comment type="similarity">
    <text evidence="3">Belongs to the bacteriocin class IIA/YGNGV family.</text>
</comment>
<evidence type="ECO:0000256" key="5">
    <source>
        <dbReference type="ARBA" id="ARBA00022525"/>
    </source>
</evidence>
<protein>
    <submittedName>
        <fullName evidence="11">Bacteriocin ubericin-A</fullName>
    </submittedName>
</protein>
<name>A0A345VLC4_9STRE</name>
<dbReference type="InterPro" id="IPR023388">
    <property type="entry name" value="Bacteriocin_IIa_dom_sf"/>
</dbReference>
<gene>
    <name evidence="11" type="primary">ubaA</name>
    <name evidence="11" type="ORF">Sp14A_16160</name>
</gene>
<dbReference type="AlphaFoldDB" id="A0A345VLC4"/>
<evidence type="ECO:0000256" key="6">
    <source>
        <dbReference type="ARBA" id="ARBA00022529"/>
    </source>
</evidence>
<evidence type="ECO:0000256" key="2">
    <source>
        <dbReference type="ARBA" id="ARBA00004613"/>
    </source>
</evidence>
<dbReference type="Proteomes" id="UP000255411">
    <property type="component" value="Chromosome"/>
</dbReference>
<dbReference type="Gene3D" id="1.20.5.130">
    <property type="match status" value="1"/>
</dbReference>
<dbReference type="InterPro" id="IPR004288">
    <property type="entry name" value="Competence_ComC"/>
</dbReference>
<proteinExistence type="inferred from homology"/>
<evidence type="ECO:0000256" key="8">
    <source>
        <dbReference type="ARBA" id="ARBA00023044"/>
    </source>
</evidence>
<evidence type="ECO:0000256" key="7">
    <source>
        <dbReference type="ARBA" id="ARBA00023022"/>
    </source>
</evidence>
<evidence type="ECO:0000256" key="10">
    <source>
        <dbReference type="ARBA" id="ARBA00023287"/>
    </source>
</evidence>
<sequence length="48" mass="5423">MNTKTFEQFEVMDNVELSTIEGGKGSGKTVYQGNGLYCNKVKCWVDWS</sequence>
<keyword evidence="9" id="KW-0078">Bacteriocin</keyword>
<evidence type="ECO:0000256" key="9">
    <source>
        <dbReference type="ARBA" id="ARBA00023048"/>
    </source>
</evidence>
<keyword evidence="5" id="KW-0964">Secreted</keyword>
<dbReference type="GO" id="GO:0031640">
    <property type="term" value="P:killing of cells of another organism"/>
    <property type="evidence" value="ECO:0007669"/>
    <property type="project" value="UniProtKB-KW"/>
</dbReference>
<dbReference type="Pfam" id="PF01721">
    <property type="entry name" value="Bacteriocin_II"/>
    <property type="match status" value="1"/>
</dbReference>
<comment type="function">
    <text evidence="1">Acts as a pheromone, induces cells to develop competence for genetic transformation.</text>
</comment>
<evidence type="ECO:0000256" key="4">
    <source>
        <dbReference type="ARBA" id="ARBA00009039"/>
    </source>
</evidence>
<dbReference type="Pfam" id="PF03047">
    <property type="entry name" value="ComC"/>
    <property type="match status" value="1"/>
</dbReference>
<keyword evidence="10" id="KW-0178">Competence</keyword>
<dbReference type="GO" id="GO:0042742">
    <property type="term" value="P:defense response to bacterium"/>
    <property type="evidence" value="ECO:0007669"/>
    <property type="project" value="UniProtKB-KW"/>
</dbReference>
<organism evidence="11 12">
    <name type="scientific">Streptococcus pluranimalium</name>
    <dbReference type="NCBI Taxonomy" id="82348"/>
    <lineage>
        <taxon>Bacteria</taxon>
        <taxon>Bacillati</taxon>
        <taxon>Bacillota</taxon>
        <taxon>Bacilli</taxon>
        <taxon>Lactobacillales</taxon>
        <taxon>Streptococcaceae</taxon>
        <taxon>Streptococcus</taxon>
    </lineage>
</organism>
<evidence type="ECO:0000313" key="12">
    <source>
        <dbReference type="Proteomes" id="UP000255411"/>
    </source>
</evidence>
<dbReference type="InterPro" id="IPR002633">
    <property type="entry name" value="Bacteriocin_IIa"/>
</dbReference>
<evidence type="ECO:0000256" key="1">
    <source>
        <dbReference type="ARBA" id="ARBA00002667"/>
    </source>
</evidence>
<accession>A0A345VLC4</accession>